<dbReference type="Proteomes" id="UP001230188">
    <property type="component" value="Unassembled WGS sequence"/>
</dbReference>
<evidence type="ECO:0000256" key="2">
    <source>
        <dbReference type="SAM" id="SignalP"/>
    </source>
</evidence>
<keyword evidence="1" id="KW-0812">Transmembrane</keyword>
<keyword evidence="4" id="KW-1185">Reference proteome</keyword>
<feature type="signal peptide" evidence="2">
    <location>
        <begin position="1"/>
        <end position="15"/>
    </location>
</feature>
<dbReference type="InterPro" id="IPR019400">
    <property type="entry name" value="Peptidase_C65_otubain"/>
</dbReference>
<keyword evidence="2" id="KW-0732">Signal</keyword>
<evidence type="ECO:0000313" key="3">
    <source>
        <dbReference type="EMBL" id="KAJ8608375.1"/>
    </source>
</evidence>
<keyword evidence="1" id="KW-0472">Membrane</keyword>
<sequence>MVMVITTMFVAVVRASNVPTVVVSHSWASVMPTAAPSSNNMSEKNNPYYDVQGDSPWDCAWVGVSPAQRCALEGVNETCEECSSTSNNNKKKKKNTSSVVVWIIVGIGFSVVLWAGIVAAACVIFQHRPDDPKATSEEDLEFAHWESSKVEEAEVKKEELASVGDSRPLSELVEYLFNREVVAKLREFKRFRTVRGDGDGYYRSVAFGVVEAYAGSGRARALARLVATFRAVKISMIIEKDSPDVLAEHDALVSCLETAASHLSLYPDTRERVRVEIEARLTEPRLDLALVRAARCLVAEFILDNRAATVATAISRLDEAQAAYHARGSFETKLGGDGTVLPFALALQVEGGADAVPTSAQLRSILAMGEEARDVVCDLPILPRLMGVDLHQYNIFHGDKVRLHGGDDVVDAVAIDILFNAGHYFLLYK</sequence>
<evidence type="ECO:0000256" key="1">
    <source>
        <dbReference type="SAM" id="Phobius"/>
    </source>
</evidence>
<reference evidence="3" key="1">
    <citation type="submission" date="2023-01" db="EMBL/GenBank/DDBJ databases">
        <title>Metagenome sequencing of chrysophaentin producing Chrysophaeum taylorii.</title>
        <authorList>
            <person name="Davison J."/>
            <person name="Bewley C."/>
        </authorList>
    </citation>
    <scope>NUCLEOTIDE SEQUENCE</scope>
    <source>
        <strain evidence="3">NIES-1699</strain>
    </source>
</reference>
<feature type="chain" id="PRO_5042130878" evidence="2">
    <location>
        <begin position="16"/>
        <end position="429"/>
    </location>
</feature>
<comment type="caution">
    <text evidence="3">The sequence shown here is derived from an EMBL/GenBank/DDBJ whole genome shotgun (WGS) entry which is preliminary data.</text>
</comment>
<dbReference type="EMBL" id="JAQMWT010000172">
    <property type="protein sequence ID" value="KAJ8608375.1"/>
    <property type="molecule type" value="Genomic_DNA"/>
</dbReference>
<accession>A0AAD7XL26</accession>
<proteinExistence type="predicted"/>
<protein>
    <submittedName>
        <fullName evidence="3">Uncharacterized protein</fullName>
    </submittedName>
</protein>
<dbReference type="AlphaFoldDB" id="A0AAD7XL26"/>
<name>A0AAD7XL26_9STRA</name>
<keyword evidence="1" id="KW-1133">Transmembrane helix</keyword>
<dbReference type="Pfam" id="PF10275">
    <property type="entry name" value="Peptidase_C65"/>
    <property type="match status" value="1"/>
</dbReference>
<gene>
    <name evidence="3" type="ORF">CTAYLR_008144</name>
</gene>
<feature type="transmembrane region" description="Helical" evidence="1">
    <location>
        <begin position="99"/>
        <end position="125"/>
    </location>
</feature>
<evidence type="ECO:0000313" key="4">
    <source>
        <dbReference type="Proteomes" id="UP001230188"/>
    </source>
</evidence>
<organism evidence="3 4">
    <name type="scientific">Chrysophaeum taylorii</name>
    <dbReference type="NCBI Taxonomy" id="2483200"/>
    <lineage>
        <taxon>Eukaryota</taxon>
        <taxon>Sar</taxon>
        <taxon>Stramenopiles</taxon>
        <taxon>Ochrophyta</taxon>
        <taxon>Pelagophyceae</taxon>
        <taxon>Pelagomonadales</taxon>
        <taxon>Pelagomonadaceae</taxon>
        <taxon>Chrysophaeum</taxon>
    </lineage>
</organism>